<dbReference type="Gene3D" id="1.10.579.10">
    <property type="entry name" value="DNA Cyclobutane Dipyrimidine Photolyase, subunit A, domain 3"/>
    <property type="match status" value="1"/>
</dbReference>
<evidence type="ECO:0000256" key="3">
    <source>
        <dbReference type="ARBA" id="ARBA00022827"/>
    </source>
</evidence>
<dbReference type="InterPro" id="IPR002081">
    <property type="entry name" value="Cryptochrome/DNA_photolyase_1"/>
</dbReference>
<proteinExistence type="predicted"/>
<dbReference type="GO" id="GO:0003904">
    <property type="term" value="F:deoxyribodipyrimidine photo-lyase activity"/>
    <property type="evidence" value="ECO:0007669"/>
    <property type="project" value="TreeGrafter"/>
</dbReference>
<evidence type="ECO:0000256" key="1">
    <source>
        <dbReference type="ARBA" id="ARBA00001974"/>
    </source>
</evidence>
<dbReference type="AlphaFoldDB" id="A0A6C0CEZ3"/>
<keyword evidence="3" id="KW-0274">FAD</keyword>
<dbReference type="EMBL" id="MN739391">
    <property type="protein sequence ID" value="QHT02239.1"/>
    <property type="molecule type" value="Genomic_DNA"/>
</dbReference>
<dbReference type="GO" id="GO:0005634">
    <property type="term" value="C:nucleus"/>
    <property type="evidence" value="ECO:0007669"/>
    <property type="project" value="TreeGrafter"/>
</dbReference>
<comment type="cofactor">
    <cofactor evidence="1">
        <name>FAD</name>
        <dbReference type="ChEBI" id="CHEBI:57692"/>
    </cofactor>
</comment>
<dbReference type="InterPro" id="IPR036134">
    <property type="entry name" value="Crypto/Photolyase_FAD-like_sf"/>
</dbReference>
<dbReference type="Pfam" id="PF00875">
    <property type="entry name" value="DNA_photolyase"/>
    <property type="match status" value="1"/>
</dbReference>
<dbReference type="GO" id="GO:0005737">
    <property type="term" value="C:cytoplasm"/>
    <property type="evidence" value="ECO:0007669"/>
    <property type="project" value="TreeGrafter"/>
</dbReference>
<dbReference type="Gene3D" id="3.40.50.620">
    <property type="entry name" value="HUPs"/>
    <property type="match status" value="1"/>
</dbReference>
<organism evidence="5">
    <name type="scientific">viral metagenome</name>
    <dbReference type="NCBI Taxonomy" id="1070528"/>
    <lineage>
        <taxon>unclassified sequences</taxon>
        <taxon>metagenomes</taxon>
        <taxon>organismal metagenomes</taxon>
    </lineage>
</organism>
<dbReference type="GO" id="GO:0043153">
    <property type="term" value="P:entrainment of circadian clock by photoperiod"/>
    <property type="evidence" value="ECO:0007669"/>
    <property type="project" value="TreeGrafter"/>
</dbReference>
<feature type="domain" description="Photolyase/cryptochrome alpha/beta" evidence="4">
    <location>
        <begin position="3"/>
        <end position="156"/>
    </location>
</feature>
<dbReference type="GO" id="GO:0032922">
    <property type="term" value="P:circadian regulation of gene expression"/>
    <property type="evidence" value="ECO:0007669"/>
    <property type="project" value="TreeGrafter"/>
</dbReference>
<keyword evidence="2" id="KW-0285">Flavoprotein</keyword>
<evidence type="ECO:0000256" key="2">
    <source>
        <dbReference type="ARBA" id="ARBA00022630"/>
    </source>
</evidence>
<dbReference type="PRINTS" id="PR00147">
    <property type="entry name" value="DNAPHOTLYASE"/>
</dbReference>
<dbReference type="SUPFAM" id="SSF52425">
    <property type="entry name" value="Cryptochrome/photolyase, N-terminal domain"/>
    <property type="match status" value="1"/>
</dbReference>
<dbReference type="GO" id="GO:0071949">
    <property type="term" value="F:FAD binding"/>
    <property type="evidence" value="ECO:0007669"/>
    <property type="project" value="TreeGrafter"/>
</dbReference>
<evidence type="ECO:0000313" key="5">
    <source>
        <dbReference type="EMBL" id="QHT02239.1"/>
    </source>
</evidence>
<accession>A0A6C0CEZ3</accession>
<dbReference type="SUPFAM" id="SSF48173">
    <property type="entry name" value="Cryptochrome/photolyase FAD-binding domain"/>
    <property type="match status" value="1"/>
</dbReference>
<dbReference type="InterPro" id="IPR006050">
    <property type="entry name" value="DNA_photolyase_N"/>
</dbReference>
<dbReference type="InterPro" id="IPR005101">
    <property type="entry name" value="Cryptochr/Photolyase_FAD-bd"/>
</dbReference>
<protein>
    <recommendedName>
        <fullName evidence="4">Photolyase/cryptochrome alpha/beta domain-containing protein</fullName>
    </recommendedName>
</protein>
<dbReference type="PANTHER" id="PTHR11455">
    <property type="entry name" value="CRYPTOCHROME"/>
    <property type="match status" value="1"/>
</dbReference>
<dbReference type="InterPro" id="IPR036155">
    <property type="entry name" value="Crypto/Photolyase_N_sf"/>
</dbReference>
<name>A0A6C0CEZ3_9ZZZZ</name>
<dbReference type="PROSITE" id="PS51645">
    <property type="entry name" value="PHR_CRY_ALPHA_BETA"/>
    <property type="match status" value="1"/>
</dbReference>
<evidence type="ECO:0000259" key="4">
    <source>
        <dbReference type="PROSITE" id="PS51645"/>
    </source>
</evidence>
<sequence length="454" mass="52760">MTEIYIFIFRRDFRIHDNLALNRLIAAANAANASGNKGIYPMFIFNPKQIYAKNNEYFSNNCVQFMIESLDDLDKHIHINYYEGAAATANAANAATAANAAGGDIDILTKLSKKYKIKAIAYNKDYSPFAIKRDKAIADWAATADIAIITEEDYTLYPMGTILNNKGDPYQVFTPFYKKSLTIKVPAPEPLEVKTINVIKHIKKFDKHKYYVANPDLAVRGGREKALERFKKIMTDYATTRDYPAMDKTTRLSAYIKFGCVSIREVYFNYSKVKELQRELLWREFYANILYHYPNVLGNSFKEQYDNVKWTNNKEWFKRWCNGTTGYLLVDAGMAQLNKTGWMHNRLRMITAMFLTKDLLIDWRWGEKYFATRLVDYDPASNNGGWQWSASTGTDAQPYFRIFNPELQLKRYDKNYEYIRTWMPNYEIDAVEKIVEHKERSAIAISEFKRAAST</sequence>
<dbReference type="Pfam" id="PF03441">
    <property type="entry name" value="FAD_binding_7"/>
    <property type="match status" value="1"/>
</dbReference>
<dbReference type="PANTHER" id="PTHR11455:SF18">
    <property type="entry name" value="SI:CH1073-390K14.1"/>
    <property type="match status" value="1"/>
</dbReference>
<reference evidence="5" key="1">
    <citation type="journal article" date="2020" name="Nature">
        <title>Giant virus diversity and host interactions through global metagenomics.</title>
        <authorList>
            <person name="Schulz F."/>
            <person name="Roux S."/>
            <person name="Paez-Espino D."/>
            <person name="Jungbluth S."/>
            <person name="Walsh D.A."/>
            <person name="Denef V.J."/>
            <person name="McMahon K.D."/>
            <person name="Konstantinidis K.T."/>
            <person name="Eloe-Fadrosh E.A."/>
            <person name="Kyrpides N.C."/>
            <person name="Woyke T."/>
        </authorList>
    </citation>
    <scope>NUCLEOTIDE SEQUENCE</scope>
    <source>
        <strain evidence="5">GVMAG-M-3300020565-3</strain>
    </source>
</reference>
<dbReference type="GO" id="GO:0003677">
    <property type="term" value="F:DNA binding"/>
    <property type="evidence" value="ECO:0007669"/>
    <property type="project" value="TreeGrafter"/>
</dbReference>
<dbReference type="Gene3D" id="1.25.40.80">
    <property type="match status" value="1"/>
</dbReference>
<dbReference type="InterPro" id="IPR014729">
    <property type="entry name" value="Rossmann-like_a/b/a_fold"/>
</dbReference>